<dbReference type="Pfam" id="PF00089">
    <property type="entry name" value="Trypsin"/>
    <property type="match status" value="1"/>
</dbReference>
<dbReference type="InterPro" id="IPR009003">
    <property type="entry name" value="Peptidase_S1_PA"/>
</dbReference>
<protein>
    <recommendedName>
        <fullName evidence="9">Peptidase S1 domain-containing protein</fullName>
    </recommendedName>
</protein>
<dbReference type="GO" id="GO:0006508">
    <property type="term" value="P:proteolysis"/>
    <property type="evidence" value="ECO:0007669"/>
    <property type="project" value="UniProtKB-KW"/>
</dbReference>
<proteinExistence type="inferred from homology"/>
<keyword evidence="4" id="KW-0720">Serine protease</keyword>
<keyword evidence="2" id="KW-0732">Signal</keyword>
<dbReference type="Gene3D" id="2.40.10.10">
    <property type="entry name" value="Trypsin-like serine proteases"/>
    <property type="match status" value="1"/>
</dbReference>
<evidence type="ECO:0000256" key="8">
    <source>
        <dbReference type="SAM" id="MobiDB-lite"/>
    </source>
</evidence>
<sequence length="252" mass="27960">MSLSPRHYEQPPTVSVTKHERERPPPKLNPDALIPDPHANEGFPDTLQEVQLPIVGINECRCLNELFIPDKTICAGIKEGGKDSCQGDSGGPQVVRLNSVFVQVGVVSFGEGCARPKLPGVYTRVSDYEDWISSVVGSSKQPGFVLYDPPDIDYDEDYICQNKSFLHYYYYDRTSVLDSGTGALHSQLFALCTILLCFIITVLESRTDASPFLTFELIAVDAPHCSGRAKTWLHIDMVLKVSAWSCSVCEHF</sequence>
<gene>
    <name evidence="10" type="ORF">WMY93_014226</name>
</gene>
<feature type="region of interest" description="Disordered" evidence="8">
    <location>
        <begin position="1"/>
        <end position="42"/>
    </location>
</feature>
<dbReference type="PANTHER" id="PTHR24253">
    <property type="entry name" value="TRANSMEMBRANE PROTEASE SERINE"/>
    <property type="match status" value="1"/>
</dbReference>
<evidence type="ECO:0000256" key="6">
    <source>
        <dbReference type="ARBA" id="ARBA00023180"/>
    </source>
</evidence>
<evidence type="ECO:0000313" key="11">
    <source>
        <dbReference type="Proteomes" id="UP001460270"/>
    </source>
</evidence>
<feature type="domain" description="Peptidase S1" evidence="9">
    <location>
        <begin position="1"/>
        <end position="137"/>
    </location>
</feature>
<evidence type="ECO:0000256" key="1">
    <source>
        <dbReference type="ARBA" id="ARBA00022670"/>
    </source>
</evidence>
<evidence type="ECO:0000256" key="4">
    <source>
        <dbReference type="ARBA" id="ARBA00022825"/>
    </source>
</evidence>
<dbReference type="AlphaFoldDB" id="A0AAW0NUC5"/>
<dbReference type="PROSITE" id="PS50240">
    <property type="entry name" value="TRYPSIN_DOM"/>
    <property type="match status" value="1"/>
</dbReference>
<dbReference type="PANTHER" id="PTHR24253:SF144">
    <property type="entry name" value="CHYMOTRYPSIN-LIKE PROTEASE CTRL-1-RELATED"/>
    <property type="match status" value="1"/>
</dbReference>
<dbReference type="EMBL" id="JBBPFD010000010">
    <property type="protein sequence ID" value="KAK7909542.1"/>
    <property type="molecule type" value="Genomic_DNA"/>
</dbReference>
<dbReference type="SUPFAM" id="SSF50494">
    <property type="entry name" value="Trypsin-like serine proteases"/>
    <property type="match status" value="1"/>
</dbReference>
<evidence type="ECO:0000256" key="5">
    <source>
        <dbReference type="ARBA" id="ARBA00023157"/>
    </source>
</evidence>
<evidence type="ECO:0000259" key="9">
    <source>
        <dbReference type="PROSITE" id="PS50240"/>
    </source>
</evidence>
<dbReference type="SMART" id="SM00020">
    <property type="entry name" value="Tryp_SPc"/>
    <property type="match status" value="1"/>
</dbReference>
<keyword evidence="1" id="KW-0645">Protease</keyword>
<evidence type="ECO:0000256" key="2">
    <source>
        <dbReference type="ARBA" id="ARBA00022729"/>
    </source>
</evidence>
<evidence type="ECO:0000256" key="3">
    <source>
        <dbReference type="ARBA" id="ARBA00022801"/>
    </source>
</evidence>
<name>A0AAW0NUC5_9GOBI</name>
<keyword evidence="11" id="KW-1185">Reference proteome</keyword>
<keyword evidence="6" id="KW-0325">Glycoprotein</keyword>
<dbReference type="GO" id="GO:0004252">
    <property type="term" value="F:serine-type endopeptidase activity"/>
    <property type="evidence" value="ECO:0007669"/>
    <property type="project" value="InterPro"/>
</dbReference>
<evidence type="ECO:0000313" key="10">
    <source>
        <dbReference type="EMBL" id="KAK7909542.1"/>
    </source>
</evidence>
<keyword evidence="5" id="KW-1015">Disulfide bond</keyword>
<keyword evidence="3" id="KW-0378">Hydrolase</keyword>
<comment type="similarity">
    <text evidence="7">Belongs to the peptidase S1 family. CLIP subfamily.</text>
</comment>
<dbReference type="Proteomes" id="UP001460270">
    <property type="component" value="Unassembled WGS sequence"/>
</dbReference>
<dbReference type="InterPro" id="IPR001254">
    <property type="entry name" value="Trypsin_dom"/>
</dbReference>
<reference evidence="11" key="1">
    <citation type="submission" date="2024-04" db="EMBL/GenBank/DDBJ databases">
        <title>Salinicola lusitanus LLJ914,a marine bacterium isolated from the Okinawa Trough.</title>
        <authorList>
            <person name="Li J."/>
        </authorList>
    </citation>
    <scope>NUCLEOTIDE SEQUENCE [LARGE SCALE GENOMIC DNA]</scope>
</reference>
<organism evidence="10 11">
    <name type="scientific">Mugilogobius chulae</name>
    <name type="common">yellowstripe goby</name>
    <dbReference type="NCBI Taxonomy" id="88201"/>
    <lineage>
        <taxon>Eukaryota</taxon>
        <taxon>Metazoa</taxon>
        <taxon>Chordata</taxon>
        <taxon>Craniata</taxon>
        <taxon>Vertebrata</taxon>
        <taxon>Euteleostomi</taxon>
        <taxon>Actinopterygii</taxon>
        <taxon>Neopterygii</taxon>
        <taxon>Teleostei</taxon>
        <taxon>Neoteleostei</taxon>
        <taxon>Acanthomorphata</taxon>
        <taxon>Gobiaria</taxon>
        <taxon>Gobiiformes</taxon>
        <taxon>Gobioidei</taxon>
        <taxon>Gobiidae</taxon>
        <taxon>Gobionellinae</taxon>
        <taxon>Mugilogobius</taxon>
    </lineage>
</organism>
<comment type="caution">
    <text evidence="10">The sequence shown here is derived from an EMBL/GenBank/DDBJ whole genome shotgun (WGS) entry which is preliminary data.</text>
</comment>
<dbReference type="InterPro" id="IPR043504">
    <property type="entry name" value="Peptidase_S1_PA_chymotrypsin"/>
</dbReference>
<dbReference type="CDD" id="cd00190">
    <property type="entry name" value="Tryp_SPc"/>
    <property type="match status" value="1"/>
</dbReference>
<accession>A0AAW0NUC5</accession>
<evidence type="ECO:0000256" key="7">
    <source>
        <dbReference type="ARBA" id="ARBA00024195"/>
    </source>
</evidence>
<dbReference type="FunFam" id="2.40.10.10:FF:000002">
    <property type="entry name" value="Transmembrane protease serine"/>
    <property type="match status" value="1"/>
</dbReference>